<accession>A0A7D4BM46</accession>
<reference evidence="2 3" key="1">
    <citation type="submission" date="2020-05" db="EMBL/GenBank/DDBJ databases">
        <title>Erythrobacter mangrovi sp. nov., isolated from rhizosphere soil of mangrove plant (Kandelia candel).</title>
        <authorList>
            <person name="Ye Y.H."/>
        </authorList>
    </citation>
    <scope>NUCLEOTIDE SEQUENCE [LARGE SCALE GENOMIC DNA]</scope>
    <source>
        <strain evidence="2 3">EB310</strain>
    </source>
</reference>
<keyword evidence="3" id="KW-1185">Reference proteome</keyword>
<evidence type="ECO:0000313" key="2">
    <source>
        <dbReference type="EMBL" id="QKG69984.1"/>
    </source>
</evidence>
<dbReference type="AlphaFoldDB" id="A0A7D4BM46"/>
<dbReference type="RefSeq" id="WP_173211871.1">
    <property type="nucleotide sequence ID" value="NZ_CP053921.1"/>
</dbReference>
<organism evidence="2 3">
    <name type="scientific">Erythrobacter mangrovi</name>
    <dbReference type="NCBI Taxonomy" id="2739433"/>
    <lineage>
        <taxon>Bacteria</taxon>
        <taxon>Pseudomonadati</taxon>
        <taxon>Pseudomonadota</taxon>
        <taxon>Alphaproteobacteria</taxon>
        <taxon>Sphingomonadales</taxon>
        <taxon>Erythrobacteraceae</taxon>
        <taxon>Erythrobacter/Porphyrobacter group</taxon>
        <taxon>Erythrobacter</taxon>
    </lineage>
</organism>
<feature type="transmembrane region" description="Helical" evidence="1">
    <location>
        <begin position="16"/>
        <end position="35"/>
    </location>
</feature>
<gene>
    <name evidence="2" type="ORF">HQR01_00570</name>
</gene>
<sequence>MNRNLLSQDLFKKPGFAAFIGIAWAIAMVVATFTVDKPSNVIPFWLLLIAFYIVRWQRSLS</sequence>
<dbReference type="Proteomes" id="UP000504693">
    <property type="component" value="Chromosome"/>
</dbReference>
<keyword evidence="1" id="KW-0812">Transmembrane</keyword>
<keyword evidence="1" id="KW-0472">Membrane</keyword>
<dbReference type="EMBL" id="CP053921">
    <property type="protein sequence ID" value="QKG69984.1"/>
    <property type="molecule type" value="Genomic_DNA"/>
</dbReference>
<name>A0A7D4BM46_9SPHN</name>
<protein>
    <submittedName>
        <fullName evidence="2">Uncharacterized protein</fullName>
    </submittedName>
</protein>
<feature type="transmembrane region" description="Helical" evidence="1">
    <location>
        <begin position="41"/>
        <end position="57"/>
    </location>
</feature>
<evidence type="ECO:0000256" key="1">
    <source>
        <dbReference type="SAM" id="Phobius"/>
    </source>
</evidence>
<dbReference type="KEGG" id="emv:HQR01_00570"/>
<keyword evidence="1" id="KW-1133">Transmembrane helix</keyword>
<evidence type="ECO:0000313" key="3">
    <source>
        <dbReference type="Proteomes" id="UP000504693"/>
    </source>
</evidence>
<proteinExistence type="predicted"/>